<dbReference type="GO" id="GO:0046872">
    <property type="term" value="F:metal ion binding"/>
    <property type="evidence" value="ECO:0007669"/>
    <property type="project" value="UniProtKB-KW"/>
</dbReference>
<evidence type="ECO:0000256" key="2">
    <source>
        <dbReference type="ARBA" id="ARBA00022723"/>
    </source>
</evidence>
<organism evidence="5 6">
    <name type="scientific">Bradyrhizobium pachyrhizi</name>
    <dbReference type="NCBI Taxonomy" id="280333"/>
    <lineage>
        <taxon>Bacteria</taxon>
        <taxon>Pseudomonadati</taxon>
        <taxon>Pseudomonadota</taxon>
        <taxon>Alphaproteobacteria</taxon>
        <taxon>Hyphomicrobiales</taxon>
        <taxon>Nitrobacteraceae</taxon>
        <taxon>Bradyrhizobium</taxon>
    </lineage>
</organism>
<evidence type="ECO:0000259" key="4">
    <source>
        <dbReference type="Pfam" id="PF04828"/>
    </source>
</evidence>
<dbReference type="AlphaFoldDB" id="A0A844SP54"/>
<sequence>MTNRSGDGLTYGRTGTSGKAVKFLFCPVGGSTLSTSLELLPHVIGIPVGCFADPDFPAPKVAAWCETKLEWVRFPDGLLLLRDQSQPIEPE</sequence>
<feature type="domain" description="CENP-V/GFA" evidence="4">
    <location>
        <begin position="4"/>
        <end position="66"/>
    </location>
</feature>
<name>A0A844SP54_9BRAD</name>
<keyword evidence="6" id="KW-1185">Reference proteome</keyword>
<gene>
    <name evidence="5" type="ORF">GPL21_27245</name>
</gene>
<dbReference type="SUPFAM" id="SSF51316">
    <property type="entry name" value="Mss4-like"/>
    <property type="match status" value="1"/>
</dbReference>
<dbReference type="RefSeq" id="WP_157347095.1">
    <property type="nucleotide sequence ID" value="NZ_CP121667.1"/>
</dbReference>
<evidence type="ECO:0000313" key="5">
    <source>
        <dbReference type="EMBL" id="MVT68788.1"/>
    </source>
</evidence>
<dbReference type="InterPro" id="IPR011057">
    <property type="entry name" value="Mss4-like_sf"/>
</dbReference>
<evidence type="ECO:0000313" key="6">
    <source>
        <dbReference type="Proteomes" id="UP000436468"/>
    </source>
</evidence>
<dbReference type="Pfam" id="PF04828">
    <property type="entry name" value="GFA"/>
    <property type="match status" value="1"/>
</dbReference>
<comment type="caution">
    <text evidence="5">The sequence shown here is derived from an EMBL/GenBank/DDBJ whole genome shotgun (WGS) entry which is preliminary data.</text>
</comment>
<proteinExistence type="inferred from homology"/>
<evidence type="ECO:0000256" key="3">
    <source>
        <dbReference type="ARBA" id="ARBA00022833"/>
    </source>
</evidence>
<reference evidence="5 6" key="1">
    <citation type="submission" date="2019-12" db="EMBL/GenBank/DDBJ databases">
        <title>Draft genome sequences Bradyrhizobium cajani AMBPC1010, Bradyrhizobium pachyrhizi AMBPC1040 and Bradyrhizobium yuanmingense ALSPC3051, three plant growth promoting strains isolated from nodules of Cajanus cajan L. in Dominican Republic.</title>
        <authorList>
            <person name="Flores-Felix J.D."/>
            <person name="Araujo J."/>
            <person name="Diaz-Alcantara C."/>
            <person name="Gonzalez-Andres F."/>
            <person name="Velazquez E."/>
        </authorList>
    </citation>
    <scope>NUCLEOTIDE SEQUENCE [LARGE SCALE GENOMIC DNA]</scope>
    <source>
        <strain evidence="5 6">1040</strain>
    </source>
</reference>
<keyword evidence="2" id="KW-0479">Metal-binding</keyword>
<protein>
    <recommendedName>
        <fullName evidence="4">CENP-V/GFA domain-containing protein</fullName>
    </recommendedName>
</protein>
<keyword evidence="3" id="KW-0862">Zinc</keyword>
<dbReference type="InterPro" id="IPR006913">
    <property type="entry name" value="CENP-V/GFA"/>
</dbReference>
<evidence type="ECO:0000256" key="1">
    <source>
        <dbReference type="ARBA" id="ARBA00005495"/>
    </source>
</evidence>
<dbReference type="Proteomes" id="UP000436468">
    <property type="component" value="Unassembled WGS sequence"/>
</dbReference>
<comment type="similarity">
    <text evidence="1">Belongs to the Gfa family.</text>
</comment>
<dbReference type="EMBL" id="WQNF01000023">
    <property type="protein sequence ID" value="MVT68788.1"/>
    <property type="molecule type" value="Genomic_DNA"/>
</dbReference>
<accession>A0A844SP54</accession>
<dbReference type="GO" id="GO:0016846">
    <property type="term" value="F:carbon-sulfur lyase activity"/>
    <property type="evidence" value="ECO:0007669"/>
    <property type="project" value="InterPro"/>
</dbReference>